<keyword evidence="2" id="KW-1185">Reference proteome</keyword>
<evidence type="ECO:0000313" key="1">
    <source>
        <dbReference type="EMBL" id="KIK42475.1"/>
    </source>
</evidence>
<sequence>MSIKVLGNVFWDECKSIEIVYHATTHGLSTRLLWFLIIIRESRTEELEDADHEN</sequence>
<dbReference type="AlphaFoldDB" id="A0A0C9ZXL0"/>
<accession>A0A0C9ZXL0</accession>
<protein>
    <submittedName>
        <fullName evidence="1">Uncharacterized protein</fullName>
    </submittedName>
</protein>
<name>A0A0C9ZXL0_9AGAM</name>
<reference evidence="1 2" key="1">
    <citation type="submission" date="2014-04" db="EMBL/GenBank/DDBJ databases">
        <authorList>
            <consortium name="DOE Joint Genome Institute"/>
            <person name="Kuo A."/>
            <person name="Ruytinx J."/>
            <person name="Rineau F."/>
            <person name="Colpaert J."/>
            <person name="Kohler A."/>
            <person name="Nagy L.G."/>
            <person name="Floudas D."/>
            <person name="Copeland A."/>
            <person name="Barry K.W."/>
            <person name="Cichocki N."/>
            <person name="Veneault-Fourrey C."/>
            <person name="LaButti K."/>
            <person name="Lindquist E.A."/>
            <person name="Lipzen A."/>
            <person name="Lundell T."/>
            <person name="Morin E."/>
            <person name="Murat C."/>
            <person name="Sun H."/>
            <person name="Tunlid A."/>
            <person name="Henrissat B."/>
            <person name="Grigoriev I.V."/>
            <person name="Hibbett D.S."/>
            <person name="Martin F."/>
            <person name="Nordberg H.P."/>
            <person name="Cantor M.N."/>
            <person name="Hua S.X."/>
        </authorList>
    </citation>
    <scope>NUCLEOTIDE SEQUENCE [LARGE SCALE GENOMIC DNA]</scope>
    <source>
        <strain evidence="1 2">UH-Slu-Lm8-n1</strain>
    </source>
</reference>
<proteinExistence type="predicted"/>
<gene>
    <name evidence="1" type="ORF">CY34DRAFT_804903</name>
</gene>
<dbReference type="HOGENOM" id="CLU_3051949_0_0_1"/>
<dbReference type="InParanoid" id="A0A0C9ZXL0"/>
<evidence type="ECO:0000313" key="2">
    <source>
        <dbReference type="Proteomes" id="UP000054485"/>
    </source>
</evidence>
<reference evidence="2" key="2">
    <citation type="submission" date="2015-01" db="EMBL/GenBank/DDBJ databases">
        <title>Evolutionary Origins and Diversification of the Mycorrhizal Mutualists.</title>
        <authorList>
            <consortium name="DOE Joint Genome Institute"/>
            <consortium name="Mycorrhizal Genomics Consortium"/>
            <person name="Kohler A."/>
            <person name="Kuo A."/>
            <person name="Nagy L.G."/>
            <person name="Floudas D."/>
            <person name="Copeland A."/>
            <person name="Barry K.W."/>
            <person name="Cichocki N."/>
            <person name="Veneault-Fourrey C."/>
            <person name="LaButti K."/>
            <person name="Lindquist E.A."/>
            <person name="Lipzen A."/>
            <person name="Lundell T."/>
            <person name="Morin E."/>
            <person name="Murat C."/>
            <person name="Riley R."/>
            <person name="Ohm R."/>
            <person name="Sun H."/>
            <person name="Tunlid A."/>
            <person name="Henrissat B."/>
            <person name="Grigoriev I.V."/>
            <person name="Hibbett D.S."/>
            <person name="Martin F."/>
        </authorList>
    </citation>
    <scope>NUCLEOTIDE SEQUENCE [LARGE SCALE GENOMIC DNA]</scope>
    <source>
        <strain evidence="2">UH-Slu-Lm8-n1</strain>
    </source>
</reference>
<dbReference type="EMBL" id="KN835238">
    <property type="protein sequence ID" value="KIK42475.1"/>
    <property type="molecule type" value="Genomic_DNA"/>
</dbReference>
<dbReference type="Proteomes" id="UP000054485">
    <property type="component" value="Unassembled WGS sequence"/>
</dbReference>
<organism evidence="1 2">
    <name type="scientific">Suillus luteus UH-Slu-Lm8-n1</name>
    <dbReference type="NCBI Taxonomy" id="930992"/>
    <lineage>
        <taxon>Eukaryota</taxon>
        <taxon>Fungi</taxon>
        <taxon>Dikarya</taxon>
        <taxon>Basidiomycota</taxon>
        <taxon>Agaricomycotina</taxon>
        <taxon>Agaricomycetes</taxon>
        <taxon>Agaricomycetidae</taxon>
        <taxon>Boletales</taxon>
        <taxon>Suillineae</taxon>
        <taxon>Suillaceae</taxon>
        <taxon>Suillus</taxon>
    </lineage>
</organism>